<dbReference type="GO" id="GO:0003677">
    <property type="term" value="F:DNA binding"/>
    <property type="evidence" value="ECO:0007669"/>
    <property type="project" value="UniProtKB-KW"/>
</dbReference>
<comment type="caution">
    <text evidence="5">The sequence shown here is derived from an EMBL/GenBank/DDBJ whole genome shotgun (WGS) entry which is preliminary data.</text>
</comment>
<keyword evidence="1" id="KW-0805">Transcription regulation</keyword>
<evidence type="ECO:0000313" key="6">
    <source>
        <dbReference type="Proteomes" id="UP000625316"/>
    </source>
</evidence>
<accession>A0A928VSS0</accession>
<protein>
    <submittedName>
        <fullName evidence="5">GntR family transcriptional regulator</fullName>
    </submittedName>
</protein>
<organism evidence="5 6">
    <name type="scientific">Romeriopsis navalis LEGE 11480</name>
    <dbReference type="NCBI Taxonomy" id="2777977"/>
    <lineage>
        <taxon>Bacteria</taxon>
        <taxon>Bacillati</taxon>
        <taxon>Cyanobacteriota</taxon>
        <taxon>Cyanophyceae</taxon>
        <taxon>Leptolyngbyales</taxon>
        <taxon>Leptolyngbyaceae</taxon>
        <taxon>Romeriopsis</taxon>
        <taxon>Romeriopsis navalis</taxon>
    </lineage>
</organism>
<dbReference type="AlphaFoldDB" id="A0A928VSS0"/>
<dbReference type="PANTHER" id="PTHR38445">
    <property type="entry name" value="HTH-TYPE TRANSCRIPTIONAL REPRESSOR YTRA"/>
    <property type="match status" value="1"/>
</dbReference>
<dbReference type="CDD" id="cd07377">
    <property type="entry name" value="WHTH_GntR"/>
    <property type="match status" value="1"/>
</dbReference>
<dbReference type="InterPro" id="IPR036390">
    <property type="entry name" value="WH_DNA-bd_sf"/>
</dbReference>
<dbReference type="SMART" id="SM00345">
    <property type="entry name" value="HTH_GNTR"/>
    <property type="match status" value="1"/>
</dbReference>
<dbReference type="Gene3D" id="1.10.10.10">
    <property type="entry name" value="Winged helix-like DNA-binding domain superfamily/Winged helix DNA-binding domain"/>
    <property type="match status" value="1"/>
</dbReference>
<sequence>MTVQFKIQADSDIPASTQLYNQILFAIASRQFPPGHRLPSTRQLAMLTGLHRNTISKVYRQLEDAGVVDAQAGSGIYVRDQTAEGAARSRSPLLSQFPESHKLIQHTVDELLKQGCSLGQARELFLAEIDWRLRCSAQVLVAAPKHDLAAGEMILRELKKALDIPMQLVPMEELEQVLDQSQSSTVVTSRYFIAQAEAITTPRAARVIPIDIYNFEQEIKLIREFPKGHSLGVVSLSAETVGVAEVIIYSIRGEELLVLTSAVSDRYKLDAMVRNAQTIICDEASYDTVKAAIVAAREDIIRPPQLISFENFIDARSISLLKRELGLEA</sequence>
<name>A0A928VSS0_9CYAN</name>
<dbReference type="Proteomes" id="UP000625316">
    <property type="component" value="Unassembled WGS sequence"/>
</dbReference>
<feature type="domain" description="HTH gntR-type" evidence="4">
    <location>
        <begin position="13"/>
        <end position="81"/>
    </location>
</feature>
<dbReference type="SUPFAM" id="SSF46785">
    <property type="entry name" value="Winged helix' DNA-binding domain"/>
    <property type="match status" value="1"/>
</dbReference>
<dbReference type="InterPro" id="IPR000524">
    <property type="entry name" value="Tscrpt_reg_HTH_GntR"/>
</dbReference>
<keyword evidence="2" id="KW-0238">DNA-binding</keyword>
<evidence type="ECO:0000256" key="3">
    <source>
        <dbReference type="ARBA" id="ARBA00023163"/>
    </source>
</evidence>
<dbReference type="GO" id="GO:0003700">
    <property type="term" value="F:DNA-binding transcription factor activity"/>
    <property type="evidence" value="ECO:0007669"/>
    <property type="project" value="InterPro"/>
</dbReference>
<dbReference type="InterPro" id="IPR036388">
    <property type="entry name" value="WH-like_DNA-bd_sf"/>
</dbReference>
<gene>
    <name evidence="5" type="ORF">IQ266_21600</name>
</gene>
<keyword evidence="6" id="KW-1185">Reference proteome</keyword>
<reference evidence="5" key="1">
    <citation type="submission" date="2020-10" db="EMBL/GenBank/DDBJ databases">
        <authorList>
            <person name="Castelo-Branco R."/>
            <person name="Eusebio N."/>
            <person name="Adriana R."/>
            <person name="Vieira A."/>
            <person name="Brugerolle De Fraissinette N."/>
            <person name="Rezende De Castro R."/>
            <person name="Schneider M.P."/>
            <person name="Vasconcelos V."/>
            <person name="Leao P.N."/>
        </authorList>
    </citation>
    <scope>NUCLEOTIDE SEQUENCE</scope>
    <source>
        <strain evidence="5">LEGE 11480</strain>
    </source>
</reference>
<dbReference type="PROSITE" id="PS50949">
    <property type="entry name" value="HTH_GNTR"/>
    <property type="match status" value="1"/>
</dbReference>
<dbReference type="EMBL" id="JADEXQ010000100">
    <property type="protein sequence ID" value="MBE9032336.1"/>
    <property type="molecule type" value="Genomic_DNA"/>
</dbReference>
<evidence type="ECO:0000313" key="5">
    <source>
        <dbReference type="EMBL" id="MBE9032336.1"/>
    </source>
</evidence>
<proteinExistence type="predicted"/>
<evidence type="ECO:0000256" key="2">
    <source>
        <dbReference type="ARBA" id="ARBA00023125"/>
    </source>
</evidence>
<dbReference type="PANTHER" id="PTHR38445:SF9">
    <property type="entry name" value="HTH-TYPE TRANSCRIPTIONAL REPRESSOR YTRA"/>
    <property type="match status" value="1"/>
</dbReference>
<evidence type="ECO:0000256" key="1">
    <source>
        <dbReference type="ARBA" id="ARBA00023015"/>
    </source>
</evidence>
<evidence type="ECO:0000259" key="4">
    <source>
        <dbReference type="PROSITE" id="PS50949"/>
    </source>
</evidence>
<keyword evidence="3" id="KW-0804">Transcription</keyword>
<dbReference type="Pfam" id="PF00392">
    <property type="entry name" value="GntR"/>
    <property type="match status" value="1"/>
</dbReference>